<reference evidence="4 5" key="1">
    <citation type="submission" date="2019-02" db="EMBL/GenBank/DDBJ databases">
        <title>Deep-cultivation of Planctomycetes and their phenomic and genomic characterization uncovers novel biology.</title>
        <authorList>
            <person name="Wiegand S."/>
            <person name="Jogler M."/>
            <person name="Boedeker C."/>
            <person name="Pinto D."/>
            <person name="Vollmers J."/>
            <person name="Rivas-Marin E."/>
            <person name="Kohn T."/>
            <person name="Peeters S.H."/>
            <person name="Heuer A."/>
            <person name="Rast P."/>
            <person name="Oberbeckmann S."/>
            <person name="Bunk B."/>
            <person name="Jeske O."/>
            <person name="Meyerdierks A."/>
            <person name="Storesund J.E."/>
            <person name="Kallscheuer N."/>
            <person name="Luecker S."/>
            <person name="Lage O.M."/>
            <person name="Pohl T."/>
            <person name="Merkel B.J."/>
            <person name="Hornburger P."/>
            <person name="Mueller R.-W."/>
            <person name="Bruemmer F."/>
            <person name="Labrenz M."/>
            <person name="Spormann A.M."/>
            <person name="Op den Camp H."/>
            <person name="Overmann J."/>
            <person name="Amann R."/>
            <person name="Jetten M.S.M."/>
            <person name="Mascher T."/>
            <person name="Medema M.H."/>
            <person name="Devos D.P."/>
            <person name="Kaster A.-K."/>
            <person name="Ovreas L."/>
            <person name="Rohde M."/>
            <person name="Galperin M.Y."/>
            <person name="Jogler C."/>
        </authorList>
    </citation>
    <scope>NUCLEOTIDE SEQUENCE [LARGE SCALE GENOMIC DNA]</scope>
    <source>
        <strain evidence="4 5">SV_7m_r</strain>
    </source>
</reference>
<accession>A0A517T0E9</accession>
<organism evidence="4 5">
    <name type="scientific">Stieleria bergensis</name>
    <dbReference type="NCBI Taxonomy" id="2528025"/>
    <lineage>
        <taxon>Bacteria</taxon>
        <taxon>Pseudomonadati</taxon>
        <taxon>Planctomycetota</taxon>
        <taxon>Planctomycetia</taxon>
        <taxon>Pirellulales</taxon>
        <taxon>Pirellulaceae</taxon>
        <taxon>Stieleria</taxon>
    </lineage>
</organism>
<dbReference type="Pfam" id="PF14240">
    <property type="entry name" value="YHYH"/>
    <property type="match status" value="1"/>
</dbReference>
<feature type="chain" id="PRO_5021979988" description="YHYH domain-containing protein" evidence="2">
    <location>
        <begin position="23"/>
        <end position="323"/>
    </location>
</feature>
<keyword evidence="2" id="KW-0732">Signal</keyword>
<dbReference type="Proteomes" id="UP000315003">
    <property type="component" value="Chromosome"/>
</dbReference>
<sequence length="323" mass="35312" precursor="true">MKPFVATVFAVCLLLLPTGVLAHEGHQHPQQSDKVVIGNPAGSFDPQVSIQEMDGYRVITSNGLPAHATGKFPGPGNPNRISAQQHRFRMPLRPEPAAKPTALQLGNFGVAVNGIPIDPGAAEFWRGQRGSQWQYAVIDGKIDLGLDHNNAHVQPTGAYHYHGRPVELIESLREHARKAGKNMTLIGYAADGYPLYDCELLEEDGQKKRLQASYELKAGTRPAGNRGPGGKYDGTFIADWEYKAGSGDLDEFNGRTGKTPEYPEGTFYYVMTADFPYVPRLFKGQPDRSFQRRRGGPPGGFRPGRRPPPPGFPPFGFGPPPGR</sequence>
<proteinExistence type="predicted"/>
<dbReference type="RefSeq" id="WP_419187686.1">
    <property type="nucleotide sequence ID" value="NZ_CP036272.1"/>
</dbReference>
<protein>
    <recommendedName>
        <fullName evidence="3">YHYH domain-containing protein</fullName>
    </recommendedName>
</protein>
<dbReference type="EMBL" id="CP036272">
    <property type="protein sequence ID" value="QDT61869.1"/>
    <property type="molecule type" value="Genomic_DNA"/>
</dbReference>
<evidence type="ECO:0000313" key="4">
    <source>
        <dbReference type="EMBL" id="QDT61869.1"/>
    </source>
</evidence>
<name>A0A517T0E9_9BACT</name>
<evidence type="ECO:0000313" key="5">
    <source>
        <dbReference type="Proteomes" id="UP000315003"/>
    </source>
</evidence>
<keyword evidence="5" id="KW-1185">Reference proteome</keyword>
<evidence type="ECO:0000259" key="3">
    <source>
        <dbReference type="Pfam" id="PF14240"/>
    </source>
</evidence>
<feature type="compositionally biased region" description="Pro residues" evidence="1">
    <location>
        <begin position="306"/>
        <end position="323"/>
    </location>
</feature>
<feature type="domain" description="YHYH" evidence="3">
    <location>
        <begin position="88"/>
        <end position="284"/>
    </location>
</feature>
<evidence type="ECO:0000256" key="2">
    <source>
        <dbReference type="SAM" id="SignalP"/>
    </source>
</evidence>
<evidence type="ECO:0000256" key="1">
    <source>
        <dbReference type="SAM" id="MobiDB-lite"/>
    </source>
</evidence>
<feature type="region of interest" description="Disordered" evidence="1">
    <location>
        <begin position="282"/>
        <end position="323"/>
    </location>
</feature>
<feature type="signal peptide" evidence="2">
    <location>
        <begin position="1"/>
        <end position="22"/>
    </location>
</feature>
<dbReference type="AlphaFoldDB" id="A0A517T0E9"/>
<gene>
    <name evidence="4" type="ORF">SV7mr_44100</name>
</gene>
<dbReference type="InterPro" id="IPR025924">
    <property type="entry name" value="YHYH_dom"/>
</dbReference>